<dbReference type="InterPro" id="IPR011006">
    <property type="entry name" value="CheY-like_superfamily"/>
</dbReference>
<feature type="transmembrane region" description="Helical" evidence="8">
    <location>
        <begin position="217"/>
        <end position="237"/>
    </location>
</feature>
<dbReference type="CDD" id="cd00082">
    <property type="entry name" value="HisKA"/>
    <property type="match status" value="1"/>
</dbReference>
<keyword evidence="8" id="KW-0472">Membrane</keyword>
<dbReference type="SUPFAM" id="SSF52172">
    <property type="entry name" value="CheY-like"/>
    <property type="match status" value="1"/>
</dbReference>
<dbReference type="InterPro" id="IPR036890">
    <property type="entry name" value="HATPase_C_sf"/>
</dbReference>
<dbReference type="Gene3D" id="3.30.565.10">
    <property type="entry name" value="Histidine kinase-like ATPase, C-terminal domain"/>
    <property type="match status" value="1"/>
</dbReference>
<evidence type="ECO:0000256" key="7">
    <source>
        <dbReference type="SAM" id="MobiDB-lite"/>
    </source>
</evidence>
<dbReference type="CDD" id="cd00130">
    <property type="entry name" value="PAS"/>
    <property type="match status" value="1"/>
</dbReference>
<dbReference type="SMART" id="SM00387">
    <property type="entry name" value="HATPase_c"/>
    <property type="match status" value="1"/>
</dbReference>
<dbReference type="PROSITE" id="PS50113">
    <property type="entry name" value="PAC"/>
    <property type="match status" value="1"/>
</dbReference>
<organism evidence="13 14">
    <name type="scientific">Pseudaquabacterium pictum</name>
    <dbReference type="NCBI Taxonomy" id="2315236"/>
    <lineage>
        <taxon>Bacteria</taxon>
        <taxon>Pseudomonadati</taxon>
        <taxon>Pseudomonadota</taxon>
        <taxon>Betaproteobacteria</taxon>
        <taxon>Burkholderiales</taxon>
        <taxon>Sphaerotilaceae</taxon>
        <taxon>Pseudaquabacterium</taxon>
    </lineage>
</organism>
<dbReference type="Pfam" id="PF00072">
    <property type="entry name" value="Response_reg"/>
    <property type="match status" value="1"/>
</dbReference>
<evidence type="ECO:0000259" key="10">
    <source>
        <dbReference type="PROSITE" id="PS50110"/>
    </source>
</evidence>
<dbReference type="Proteomes" id="UP000301751">
    <property type="component" value="Unassembled WGS sequence"/>
</dbReference>
<dbReference type="InterPro" id="IPR003594">
    <property type="entry name" value="HATPase_dom"/>
</dbReference>
<dbReference type="InterPro" id="IPR000014">
    <property type="entry name" value="PAS"/>
</dbReference>
<feature type="modified residue" description="4-aspartylphosphate" evidence="6">
    <location>
        <position position="977"/>
    </location>
</feature>
<dbReference type="InterPro" id="IPR000700">
    <property type="entry name" value="PAS-assoc_C"/>
</dbReference>
<reference evidence="14" key="1">
    <citation type="submission" date="2019-03" db="EMBL/GenBank/DDBJ databases">
        <title>Aquabacterium pictum sp.nov., the first bacteriochlorophyll a-containing freshwater bacterium in the genus Aquabacterium of the class Betaproteobacteria.</title>
        <authorList>
            <person name="Hirose S."/>
            <person name="Tank M."/>
            <person name="Hara E."/>
            <person name="Tamaki H."/>
            <person name="Takaichi S."/>
            <person name="Haruta S."/>
            <person name="Hanada S."/>
        </authorList>
    </citation>
    <scope>NUCLEOTIDE SEQUENCE [LARGE SCALE GENOMIC DNA]</scope>
    <source>
        <strain evidence="14">W35</strain>
    </source>
</reference>
<evidence type="ECO:0000256" key="4">
    <source>
        <dbReference type="ARBA" id="ARBA00022679"/>
    </source>
</evidence>
<dbReference type="Pfam" id="PF00512">
    <property type="entry name" value="HisKA"/>
    <property type="match status" value="1"/>
</dbReference>
<evidence type="ECO:0000313" key="14">
    <source>
        <dbReference type="Proteomes" id="UP000301751"/>
    </source>
</evidence>
<dbReference type="InterPro" id="IPR004358">
    <property type="entry name" value="Sig_transdc_His_kin-like_C"/>
</dbReference>
<dbReference type="Gene3D" id="3.30.450.20">
    <property type="entry name" value="PAS domain"/>
    <property type="match status" value="1"/>
</dbReference>
<dbReference type="InterPro" id="IPR001789">
    <property type="entry name" value="Sig_transdc_resp-reg_receiver"/>
</dbReference>
<dbReference type="InterPro" id="IPR005467">
    <property type="entry name" value="His_kinase_dom"/>
</dbReference>
<feature type="transmembrane region" description="Helical" evidence="8">
    <location>
        <begin position="34"/>
        <end position="55"/>
    </location>
</feature>
<dbReference type="PROSITE" id="PS50112">
    <property type="entry name" value="PAS"/>
    <property type="match status" value="1"/>
</dbReference>
<dbReference type="SMART" id="SM00091">
    <property type="entry name" value="PAS"/>
    <property type="match status" value="1"/>
</dbReference>
<feature type="compositionally biased region" description="Low complexity" evidence="7">
    <location>
        <begin position="1"/>
        <end position="15"/>
    </location>
</feature>
<evidence type="ECO:0000256" key="3">
    <source>
        <dbReference type="ARBA" id="ARBA00022553"/>
    </source>
</evidence>
<feature type="region of interest" description="Disordered" evidence="7">
    <location>
        <begin position="1"/>
        <end position="25"/>
    </location>
</feature>
<dbReference type="InterPro" id="IPR035965">
    <property type="entry name" value="PAS-like_dom_sf"/>
</dbReference>
<protein>
    <recommendedName>
        <fullName evidence="2">histidine kinase</fullName>
        <ecNumber evidence="2">2.7.13.3</ecNumber>
    </recommendedName>
</protein>
<sequence length="1046" mass="110534">MPALDSSNNNMNESSTTANALPRTEPETDSLAHIVLRGLALAVLCAALQALLPAYTLGTAMLVPLSVVLGVAAAAAIARGRWTVPAALAGVLVADLAVRGIAWQPALLATAVLGLQATLVGWLMRHAADPDLLLLDTWPRLRRLVLVAAPAAAALGVLGGALGTWVQETVTAAQLRPQLAGAVGRFIADAAGIIVTAPVLLCWLARPAAPWRPRRRLVALPLVLMVAVLLPGLHQVASRDEQRLQVYFDREANLRRVRVQQLLATPMDAVLTLRGVLTVAGGQDTALFNQLSNGWMGRIAGLRATGWLERGSADGELLLPHAVQQTGEATALPALRPGANGQLQPDAGLAAAVERALAGPGQPVLHPLVAAAPAAAQLLVLQGVAPAAAGSAATRLVFARVDAHALLAPVLPDDDDPNLRVCLLEGNRDAGKGSRQRLAGPRGCEADVPARALRAAAYALTVGEQRLDLLVTEPPTADNRLFTAVWLLALPAVAGMAMLGALLLALSGRLRRIEDRVQERTAALRAEVDERRQAEARLAVSEQRFRAIFDGVNIGVTVVDPAGRITEVNPAFCQMMGCPPDALLQRPLADFRLPDVAEDDGTAAAMGGGQARRQRFLTPDGRVLQVAASLRTLHDASGAPVATVGALQDLTQVLRLREAERERDQAEVASRTKSDFLARLSHELRAPLNAILGFAQMLGNDDMAGGEGLQPQQRHGLAQIRQAGWHLLDMINDVLDLSRMEAGGLRLTLEPVSLPDVAQEAMAMVEPAAQQAQVQVELSLSPQAEWVQADPVRLRQVLVNLLGNAVKYNRRGGQVVLRTRPGAVGEVSIEVEDTGIGMDADQLGALFTPFNRLGREQNGVPGQPGSQGTGIGLVICRKLTELMAGTLEVSSQAGQGSVFSLALPRPAGEPQRTVVNAGALRLPQVSIGKVLYIEDSTADTTAMQALLAQRPGVTLVCAGTATEGLALAADADLVLLDLDLPDHPGIEVLRALRADSRWKTLQVIVVSAESRPQRIDECFDAGASQFLTKPLDAQQVLRAVDEALRH</sequence>
<keyword evidence="4" id="KW-0808">Transferase</keyword>
<dbReference type="Pfam" id="PF08448">
    <property type="entry name" value="PAS_4"/>
    <property type="match status" value="1"/>
</dbReference>
<name>A0A480ARK0_9BURK</name>
<dbReference type="GO" id="GO:0000155">
    <property type="term" value="F:phosphorelay sensor kinase activity"/>
    <property type="evidence" value="ECO:0007669"/>
    <property type="project" value="InterPro"/>
</dbReference>
<dbReference type="EMBL" id="BJCL01000003">
    <property type="protein sequence ID" value="GCL62662.1"/>
    <property type="molecule type" value="Genomic_DNA"/>
</dbReference>
<evidence type="ECO:0000313" key="13">
    <source>
        <dbReference type="EMBL" id="GCL62662.1"/>
    </source>
</evidence>
<dbReference type="PROSITE" id="PS50110">
    <property type="entry name" value="RESPONSE_REGULATORY"/>
    <property type="match status" value="1"/>
</dbReference>
<dbReference type="GO" id="GO:0009927">
    <property type="term" value="F:histidine phosphotransfer kinase activity"/>
    <property type="evidence" value="ECO:0007669"/>
    <property type="project" value="TreeGrafter"/>
</dbReference>
<dbReference type="GO" id="GO:0005886">
    <property type="term" value="C:plasma membrane"/>
    <property type="evidence" value="ECO:0007669"/>
    <property type="project" value="TreeGrafter"/>
</dbReference>
<dbReference type="CDD" id="cd16922">
    <property type="entry name" value="HATPase_EvgS-ArcB-TorS-like"/>
    <property type="match status" value="1"/>
</dbReference>
<gene>
    <name evidence="13" type="ORF">AQPW35_17430</name>
</gene>
<evidence type="ECO:0000259" key="11">
    <source>
        <dbReference type="PROSITE" id="PS50112"/>
    </source>
</evidence>
<dbReference type="EC" id="2.7.13.3" evidence="2"/>
<dbReference type="AlphaFoldDB" id="A0A480ARK0"/>
<proteinExistence type="predicted"/>
<dbReference type="Pfam" id="PF02518">
    <property type="entry name" value="HATPase_c"/>
    <property type="match status" value="1"/>
</dbReference>
<feature type="domain" description="Histidine kinase" evidence="9">
    <location>
        <begin position="679"/>
        <end position="907"/>
    </location>
</feature>
<feature type="domain" description="Response regulatory" evidence="10">
    <location>
        <begin position="929"/>
        <end position="1044"/>
    </location>
</feature>
<evidence type="ECO:0000259" key="12">
    <source>
        <dbReference type="PROSITE" id="PS50113"/>
    </source>
</evidence>
<dbReference type="Gene3D" id="1.10.287.130">
    <property type="match status" value="1"/>
</dbReference>
<evidence type="ECO:0000256" key="8">
    <source>
        <dbReference type="SAM" id="Phobius"/>
    </source>
</evidence>
<dbReference type="SUPFAM" id="SSF47384">
    <property type="entry name" value="Homodimeric domain of signal transducing histidine kinase"/>
    <property type="match status" value="1"/>
</dbReference>
<comment type="caution">
    <text evidence="13">The sequence shown here is derived from an EMBL/GenBank/DDBJ whole genome shotgun (WGS) entry which is preliminary data.</text>
</comment>
<dbReference type="InterPro" id="IPR013656">
    <property type="entry name" value="PAS_4"/>
</dbReference>
<evidence type="ECO:0000256" key="6">
    <source>
        <dbReference type="PROSITE-ProRule" id="PRU00169"/>
    </source>
</evidence>
<evidence type="ECO:0000256" key="2">
    <source>
        <dbReference type="ARBA" id="ARBA00012438"/>
    </source>
</evidence>
<keyword evidence="3 6" id="KW-0597">Phosphoprotein</keyword>
<keyword evidence="8" id="KW-1133">Transmembrane helix</keyword>
<dbReference type="SMART" id="SM00448">
    <property type="entry name" value="REC"/>
    <property type="match status" value="1"/>
</dbReference>
<keyword evidence="8" id="KW-0812">Transmembrane</keyword>
<dbReference type="SUPFAM" id="SSF55874">
    <property type="entry name" value="ATPase domain of HSP90 chaperone/DNA topoisomerase II/histidine kinase"/>
    <property type="match status" value="1"/>
</dbReference>
<dbReference type="SMART" id="SM00388">
    <property type="entry name" value="HisKA"/>
    <property type="match status" value="1"/>
</dbReference>
<keyword evidence="14" id="KW-1185">Reference proteome</keyword>
<feature type="transmembrane region" description="Helical" evidence="8">
    <location>
        <begin position="186"/>
        <end position="205"/>
    </location>
</feature>
<evidence type="ECO:0000256" key="5">
    <source>
        <dbReference type="ARBA" id="ARBA00022777"/>
    </source>
</evidence>
<feature type="transmembrane region" description="Helical" evidence="8">
    <location>
        <begin position="102"/>
        <end position="123"/>
    </location>
</feature>
<evidence type="ECO:0000259" key="9">
    <source>
        <dbReference type="PROSITE" id="PS50109"/>
    </source>
</evidence>
<dbReference type="InterPro" id="IPR003661">
    <property type="entry name" value="HisK_dim/P_dom"/>
</dbReference>
<evidence type="ECO:0000256" key="1">
    <source>
        <dbReference type="ARBA" id="ARBA00000085"/>
    </source>
</evidence>
<dbReference type="InterPro" id="IPR036097">
    <property type="entry name" value="HisK_dim/P_sf"/>
</dbReference>
<dbReference type="NCBIfam" id="TIGR00229">
    <property type="entry name" value="sensory_box"/>
    <property type="match status" value="1"/>
</dbReference>
<comment type="catalytic activity">
    <reaction evidence="1">
        <text>ATP + protein L-histidine = ADP + protein N-phospho-L-histidine.</text>
        <dbReference type="EC" id="2.7.13.3"/>
    </reaction>
</comment>
<accession>A0A480ARK0</accession>
<dbReference type="PANTHER" id="PTHR43047:SF72">
    <property type="entry name" value="OSMOSENSING HISTIDINE PROTEIN KINASE SLN1"/>
    <property type="match status" value="1"/>
</dbReference>
<dbReference type="PANTHER" id="PTHR43047">
    <property type="entry name" value="TWO-COMPONENT HISTIDINE PROTEIN KINASE"/>
    <property type="match status" value="1"/>
</dbReference>
<dbReference type="PRINTS" id="PR00344">
    <property type="entry name" value="BCTRLSENSOR"/>
</dbReference>
<feature type="transmembrane region" description="Helical" evidence="8">
    <location>
        <begin position="62"/>
        <end position="82"/>
    </location>
</feature>
<feature type="domain" description="PAC" evidence="12">
    <location>
        <begin position="610"/>
        <end position="662"/>
    </location>
</feature>
<dbReference type="SUPFAM" id="SSF55785">
    <property type="entry name" value="PYP-like sensor domain (PAS domain)"/>
    <property type="match status" value="1"/>
</dbReference>
<feature type="transmembrane region" description="Helical" evidence="8">
    <location>
        <begin position="144"/>
        <end position="166"/>
    </location>
</feature>
<dbReference type="Gene3D" id="3.40.50.2300">
    <property type="match status" value="1"/>
</dbReference>
<feature type="domain" description="PAS" evidence="11">
    <location>
        <begin position="541"/>
        <end position="595"/>
    </location>
</feature>
<keyword evidence="5" id="KW-0418">Kinase</keyword>
<dbReference type="PROSITE" id="PS50109">
    <property type="entry name" value="HIS_KIN"/>
    <property type="match status" value="1"/>
</dbReference>